<dbReference type="FunFam" id="1.50.10.10:FF:000020">
    <property type="entry name" value="Endoglucanase"/>
    <property type="match status" value="1"/>
</dbReference>
<evidence type="ECO:0000256" key="5">
    <source>
        <dbReference type="ARBA" id="ARBA00023277"/>
    </source>
</evidence>
<dbReference type="GO" id="GO:0008810">
    <property type="term" value="F:cellulase activity"/>
    <property type="evidence" value="ECO:0007669"/>
    <property type="project" value="UniProtKB-EC"/>
</dbReference>
<name>A0ABC8JW38_ERUVS</name>
<keyword evidence="8 9" id="KW-0624">Polysaccharide degradation</keyword>
<evidence type="ECO:0000256" key="1">
    <source>
        <dbReference type="ARBA" id="ARBA00000966"/>
    </source>
</evidence>
<comment type="catalytic activity">
    <reaction evidence="1 10">
        <text>Endohydrolysis of (1-&gt;4)-beta-D-glucosidic linkages in cellulose, lichenin and cereal beta-D-glucans.</text>
        <dbReference type="EC" id="3.2.1.4"/>
    </reaction>
</comment>
<feature type="domain" description="Glycoside hydrolase family 9" evidence="11">
    <location>
        <begin position="25"/>
        <end position="482"/>
    </location>
</feature>
<feature type="active site" evidence="9">
    <location>
        <position position="409"/>
    </location>
</feature>
<dbReference type="InterPro" id="IPR001701">
    <property type="entry name" value="Glyco_hydro_9"/>
</dbReference>
<evidence type="ECO:0000256" key="6">
    <source>
        <dbReference type="ARBA" id="ARBA00023295"/>
    </source>
</evidence>
<keyword evidence="13" id="KW-1185">Reference proteome</keyword>
<evidence type="ECO:0000259" key="11">
    <source>
        <dbReference type="Pfam" id="PF00759"/>
    </source>
</evidence>
<keyword evidence="4 10" id="KW-0136">Cellulose degradation</keyword>
<keyword evidence="7" id="KW-0961">Cell wall biogenesis/degradation</keyword>
<evidence type="ECO:0000256" key="3">
    <source>
        <dbReference type="ARBA" id="ARBA00022801"/>
    </source>
</evidence>
<dbReference type="InterPro" id="IPR018221">
    <property type="entry name" value="Glyco_hydro_9_His_AS"/>
</dbReference>
<evidence type="ECO:0000256" key="9">
    <source>
        <dbReference type="PROSITE-ProRule" id="PRU10059"/>
    </source>
</evidence>
<dbReference type="PANTHER" id="PTHR22298">
    <property type="entry name" value="ENDO-1,4-BETA-GLUCANASE"/>
    <property type="match status" value="1"/>
</dbReference>
<dbReference type="Gene3D" id="1.50.10.10">
    <property type="match status" value="1"/>
</dbReference>
<evidence type="ECO:0000313" key="12">
    <source>
        <dbReference type="EMBL" id="CAH8344339.1"/>
    </source>
</evidence>
<gene>
    <name evidence="12" type="ORF">ERUC_LOCUS16295</name>
</gene>
<evidence type="ECO:0000256" key="4">
    <source>
        <dbReference type="ARBA" id="ARBA00023001"/>
    </source>
</evidence>
<accession>A0ABC8JW38</accession>
<sequence length="492" mass="54763">MKPSILTLTVFVLLLLLPTVIPHDYSDALHKSILFFEGQRSGRLPRQQRMSWRGDSGLKDGENLNTDLVGGYHDAGDNVKFHFPMAFTATMLAWSSVDFGCYMSEKHHKDNLVALKWATNYLLKTVSQLPHRIFVQVGEAQPDHDCWERPEDMDTPRTAFAIDAPGPASDLAGEIAAALAAASIAFKQSNPTYSRLLLNKAIQTFQYADMHRGSYADSPNGHKAACPFYCSANGYKDELLWGAAWLRRATGSDDYLEYLVKNRESFGVDYNYMDFGWDSKFVGIDVLVAKEMFEKNVSGLTPYKDMAEKMMCTLFPETAGPHLNYTPAGLLSNTVGCQLQSAAALSFLILKYADYLSKFSQQLTCGNLKFQPDSLRRIAKRQVDYILGDNPMHLSYMVGYGDQYPRQIHHRGSSIPSIKVQRTAPGCLQGWDIFHSDKPNPNILVGAVVGGPNVDDSFIGKRTNATDTEPTTYTNAPLVGVLAYFSSNPNFH</sequence>
<evidence type="ECO:0000256" key="8">
    <source>
        <dbReference type="ARBA" id="ARBA00023326"/>
    </source>
</evidence>
<keyword evidence="10" id="KW-0732">Signal</keyword>
<dbReference type="GO" id="GO:0071555">
    <property type="term" value="P:cell wall organization"/>
    <property type="evidence" value="ECO:0007669"/>
    <property type="project" value="UniProtKB-KW"/>
</dbReference>
<comment type="caution">
    <text evidence="12">The sequence shown here is derived from an EMBL/GenBank/DDBJ whole genome shotgun (WGS) entry which is preliminary data.</text>
</comment>
<keyword evidence="5 9" id="KW-0119">Carbohydrate metabolism</keyword>
<reference evidence="12 13" key="1">
    <citation type="submission" date="2022-03" db="EMBL/GenBank/DDBJ databases">
        <authorList>
            <person name="Macdonald S."/>
            <person name="Ahmed S."/>
            <person name="Newling K."/>
        </authorList>
    </citation>
    <scope>NUCLEOTIDE SEQUENCE [LARGE SCALE GENOMIC DNA]</scope>
</reference>
<dbReference type="InterPro" id="IPR008928">
    <property type="entry name" value="6-hairpin_glycosidase_sf"/>
</dbReference>
<protein>
    <recommendedName>
        <fullName evidence="10">Endoglucanase</fullName>
        <ecNumber evidence="10">3.2.1.4</ecNumber>
    </recommendedName>
</protein>
<dbReference type="InterPro" id="IPR012341">
    <property type="entry name" value="6hp_glycosidase-like_sf"/>
</dbReference>
<feature type="chain" id="PRO_5044531218" description="Endoglucanase" evidence="10">
    <location>
        <begin position="23"/>
        <end position="492"/>
    </location>
</feature>
<evidence type="ECO:0000256" key="10">
    <source>
        <dbReference type="RuleBase" id="RU361166"/>
    </source>
</evidence>
<dbReference type="Pfam" id="PF00759">
    <property type="entry name" value="Glyco_hydro_9"/>
    <property type="match status" value="1"/>
</dbReference>
<evidence type="ECO:0000256" key="2">
    <source>
        <dbReference type="ARBA" id="ARBA00007072"/>
    </source>
</evidence>
<dbReference type="PROSITE" id="PS00592">
    <property type="entry name" value="GH9_2"/>
    <property type="match status" value="1"/>
</dbReference>
<organism evidence="12 13">
    <name type="scientific">Eruca vesicaria subsp. sativa</name>
    <name type="common">Garden rocket</name>
    <name type="synonym">Eruca sativa</name>
    <dbReference type="NCBI Taxonomy" id="29727"/>
    <lineage>
        <taxon>Eukaryota</taxon>
        <taxon>Viridiplantae</taxon>
        <taxon>Streptophyta</taxon>
        <taxon>Embryophyta</taxon>
        <taxon>Tracheophyta</taxon>
        <taxon>Spermatophyta</taxon>
        <taxon>Magnoliopsida</taxon>
        <taxon>eudicotyledons</taxon>
        <taxon>Gunneridae</taxon>
        <taxon>Pentapetalae</taxon>
        <taxon>rosids</taxon>
        <taxon>malvids</taxon>
        <taxon>Brassicales</taxon>
        <taxon>Brassicaceae</taxon>
        <taxon>Brassiceae</taxon>
        <taxon>Eruca</taxon>
    </lineage>
</organism>
<evidence type="ECO:0000256" key="7">
    <source>
        <dbReference type="ARBA" id="ARBA00023316"/>
    </source>
</evidence>
<feature type="signal peptide" evidence="10">
    <location>
        <begin position="1"/>
        <end position="22"/>
    </location>
</feature>
<dbReference type="Proteomes" id="UP001642260">
    <property type="component" value="Unassembled WGS sequence"/>
</dbReference>
<dbReference type="SUPFAM" id="SSF48208">
    <property type="entry name" value="Six-hairpin glycosidases"/>
    <property type="match status" value="1"/>
</dbReference>
<dbReference type="EC" id="3.2.1.4" evidence="10"/>
<dbReference type="AlphaFoldDB" id="A0ABC8JW38"/>
<keyword evidence="6 9" id="KW-0326">Glycosidase</keyword>
<proteinExistence type="inferred from homology"/>
<comment type="similarity">
    <text evidence="2 9 10">Belongs to the glycosyl hydrolase 9 (cellulase E) family.</text>
</comment>
<evidence type="ECO:0000313" key="13">
    <source>
        <dbReference type="Proteomes" id="UP001642260"/>
    </source>
</evidence>
<keyword evidence="3 9" id="KW-0378">Hydrolase</keyword>
<dbReference type="GO" id="GO:0030245">
    <property type="term" value="P:cellulose catabolic process"/>
    <property type="evidence" value="ECO:0007669"/>
    <property type="project" value="UniProtKB-KW"/>
</dbReference>
<dbReference type="EMBL" id="CAKOAT010152931">
    <property type="protein sequence ID" value="CAH8344339.1"/>
    <property type="molecule type" value="Genomic_DNA"/>
</dbReference>